<dbReference type="GO" id="GO:0030247">
    <property type="term" value="F:polysaccharide binding"/>
    <property type="evidence" value="ECO:0007669"/>
    <property type="project" value="InterPro"/>
</dbReference>
<dbReference type="InterPro" id="IPR051298">
    <property type="entry name" value="Heme_transport/Cell_adhesion"/>
</dbReference>
<dbReference type="PROSITE" id="PS51642">
    <property type="entry name" value="HEMOPEXIN_2"/>
    <property type="match status" value="1"/>
</dbReference>
<keyword evidence="11" id="KW-1185">Reference proteome</keyword>
<dbReference type="SMART" id="SM00120">
    <property type="entry name" value="HX"/>
    <property type="match status" value="2"/>
</dbReference>
<sequence length="694" mass="74666">MTRSSLYALLVLMCVMFTYCSAQMSSCTGRCGESYYRGYLCHCDYDCLTHEECCQDYEAKCTTSGSCKGRCSESFKRGRECDCDPDCDQFNKCCPDHKEFCSPEDPPMPQDPAPSESEDENEGINGELDTPEEPPLPEGTSGYEPPATTVSESPVPTIAVGTPMATVADDAEAVLEAELEGEGLSLDDPTPSPTEDTPPAVPDPTSVPSASPASQTPSTKNPDTTQTKGTVAPADSLVTTPASTPPSEEGNSTASTEAPANDLATTAPPKADDPSNDLATTAPPEVEDSSNDLATTGPPKAEDPSNDLATTAPPKAQDPSNDLTTTAPQKAQDPSNDLATTATPKAQDASENAGTPSAKPTEAQDVITTKHPLTASVTMPSATQDPAATPIPSEITDKPLEMTSKPLETTAKPEEKITKGPKVTPLPSKPTKKPEKPGIDNTKDYQSDDSNDTDLCSGRPVNGLTTLKNGTTAVFRGHYFWMLDARKVPGPARGITDVWGIPTPIDTVFTRCNCQGKTYFLKDRSYWRFENDVMDPGYPKATRTGFDGLSGHITAALSVPAYMKRRESVYFFKRGGRVQKYSYDPKKAPKCGSQPSPRVHYAVHSRRTRQTETYLGRELNIKVSWKGFPTTVTSAVSTPSRLAADGYNYHIFSRTRHYSIKVDAERPTLTTPVQATPAQSPPKSYFNCPEKTKA</sequence>
<evidence type="ECO:0000313" key="11">
    <source>
        <dbReference type="Proteomes" id="UP000515152"/>
    </source>
</evidence>
<dbReference type="InterPro" id="IPR036375">
    <property type="entry name" value="Hemopexin-like_dom_sf"/>
</dbReference>
<feature type="compositionally biased region" description="Polar residues" evidence="8">
    <location>
        <begin position="375"/>
        <end position="386"/>
    </location>
</feature>
<evidence type="ECO:0000256" key="6">
    <source>
        <dbReference type="ARBA" id="ARBA00023180"/>
    </source>
</evidence>
<dbReference type="InterPro" id="IPR036024">
    <property type="entry name" value="Somatomedin_B-like_dom_sf"/>
</dbReference>
<dbReference type="InterPro" id="IPR000585">
    <property type="entry name" value="Hemopexin-like_dom"/>
</dbReference>
<dbReference type="GO" id="GO:0005615">
    <property type="term" value="C:extracellular space"/>
    <property type="evidence" value="ECO:0007669"/>
    <property type="project" value="TreeGrafter"/>
</dbReference>
<keyword evidence="2" id="KW-0964">Secreted</keyword>
<dbReference type="InterPro" id="IPR020436">
    <property type="entry name" value="SMB_chordata"/>
</dbReference>
<dbReference type="RefSeq" id="XP_012694990.2">
    <property type="nucleotide sequence ID" value="XM_012839536.3"/>
</dbReference>
<evidence type="ECO:0000256" key="8">
    <source>
        <dbReference type="SAM" id="MobiDB-lite"/>
    </source>
</evidence>
<dbReference type="CDD" id="cd00094">
    <property type="entry name" value="HX"/>
    <property type="match status" value="1"/>
</dbReference>
<organism evidence="11 12">
    <name type="scientific">Clupea harengus</name>
    <name type="common">Atlantic herring</name>
    <dbReference type="NCBI Taxonomy" id="7950"/>
    <lineage>
        <taxon>Eukaryota</taxon>
        <taxon>Metazoa</taxon>
        <taxon>Chordata</taxon>
        <taxon>Craniata</taxon>
        <taxon>Vertebrata</taxon>
        <taxon>Euteleostomi</taxon>
        <taxon>Actinopterygii</taxon>
        <taxon>Neopterygii</taxon>
        <taxon>Teleostei</taxon>
        <taxon>Clupei</taxon>
        <taxon>Clupeiformes</taxon>
        <taxon>Clupeoidei</taxon>
        <taxon>Clupeidae</taxon>
        <taxon>Clupea</taxon>
    </lineage>
</organism>
<dbReference type="CTD" id="553377"/>
<feature type="domain" description="SMB" evidence="10">
    <location>
        <begin position="63"/>
        <end position="106"/>
    </location>
</feature>
<protein>
    <submittedName>
        <fullName evidence="12">Proteoglycan 4b isoform X2</fullName>
    </submittedName>
</protein>
<feature type="compositionally biased region" description="Polar residues" evidence="8">
    <location>
        <begin position="220"/>
        <end position="229"/>
    </location>
</feature>
<comment type="subcellular location">
    <subcellularLocation>
        <location evidence="1">Secreted</location>
    </subcellularLocation>
</comment>
<dbReference type="Proteomes" id="UP000515152">
    <property type="component" value="Chromosome 10"/>
</dbReference>
<dbReference type="PANTHER" id="PTHR22917:SF1">
    <property type="entry name" value="PROTEOGLYCAN 4"/>
    <property type="match status" value="1"/>
</dbReference>
<dbReference type="PRINTS" id="PR00022">
    <property type="entry name" value="SOMATOMEDINB"/>
</dbReference>
<feature type="chain" id="PRO_5028288733" evidence="9">
    <location>
        <begin position="23"/>
        <end position="694"/>
    </location>
</feature>
<dbReference type="SUPFAM" id="SSF90188">
    <property type="entry name" value="Somatomedin B domain"/>
    <property type="match status" value="2"/>
</dbReference>
<dbReference type="InterPro" id="IPR001212">
    <property type="entry name" value="Somatomedin_B_dom"/>
</dbReference>
<evidence type="ECO:0000313" key="12">
    <source>
        <dbReference type="RefSeq" id="XP_012694990.2"/>
    </source>
</evidence>
<evidence type="ECO:0000256" key="9">
    <source>
        <dbReference type="SAM" id="SignalP"/>
    </source>
</evidence>
<feature type="compositionally biased region" description="Polar residues" evidence="8">
    <location>
        <begin position="318"/>
        <end position="355"/>
    </location>
</feature>
<feature type="compositionally biased region" description="Acidic residues" evidence="8">
    <location>
        <begin position="169"/>
        <end position="181"/>
    </location>
</feature>
<dbReference type="Gene3D" id="2.110.10.10">
    <property type="entry name" value="Hemopexin-like domain"/>
    <property type="match status" value="1"/>
</dbReference>
<keyword evidence="3 9" id="KW-0732">Signal</keyword>
<gene>
    <name evidence="12" type="primary">prg4b</name>
</gene>
<dbReference type="GeneID" id="105910798"/>
<evidence type="ECO:0000256" key="5">
    <source>
        <dbReference type="ARBA" id="ARBA00023157"/>
    </source>
</evidence>
<evidence type="ECO:0000259" key="10">
    <source>
        <dbReference type="PROSITE" id="PS50958"/>
    </source>
</evidence>
<dbReference type="Pfam" id="PF00045">
    <property type="entry name" value="Hemopexin"/>
    <property type="match status" value="1"/>
</dbReference>
<accession>A0A6P3WCB7</accession>
<feature type="compositionally biased region" description="Low complexity" evidence="8">
    <location>
        <begin position="182"/>
        <end position="219"/>
    </location>
</feature>
<feature type="compositionally biased region" description="Basic and acidic residues" evidence="8">
    <location>
        <begin position="432"/>
        <end position="446"/>
    </location>
</feature>
<feature type="repeat" description="Hemopexin" evidence="7">
    <location>
        <begin position="502"/>
        <end position="549"/>
    </location>
</feature>
<dbReference type="PROSITE" id="PS00024">
    <property type="entry name" value="HEMOPEXIN"/>
    <property type="match status" value="1"/>
</dbReference>
<keyword evidence="4" id="KW-0677">Repeat</keyword>
<dbReference type="GO" id="GO:0006955">
    <property type="term" value="P:immune response"/>
    <property type="evidence" value="ECO:0007669"/>
    <property type="project" value="InterPro"/>
</dbReference>
<keyword evidence="5" id="KW-1015">Disulfide bond</keyword>
<feature type="compositionally biased region" description="Polar residues" evidence="8">
    <location>
        <begin position="671"/>
        <end position="682"/>
    </location>
</feature>
<name>A0A6P3WCB7_CLUHA</name>
<reference evidence="12" key="1">
    <citation type="submission" date="2025-08" db="UniProtKB">
        <authorList>
            <consortium name="RefSeq"/>
        </authorList>
    </citation>
    <scope>IDENTIFICATION</scope>
</reference>
<dbReference type="PROSITE" id="PS00524">
    <property type="entry name" value="SMB_1"/>
    <property type="match status" value="1"/>
</dbReference>
<dbReference type="PROSITE" id="PS50958">
    <property type="entry name" value="SMB_2"/>
    <property type="match status" value="2"/>
</dbReference>
<evidence type="ECO:0000256" key="2">
    <source>
        <dbReference type="ARBA" id="ARBA00022525"/>
    </source>
</evidence>
<dbReference type="SMART" id="SM00201">
    <property type="entry name" value="SO"/>
    <property type="match status" value="2"/>
</dbReference>
<feature type="signal peptide" evidence="9">
    <location>
        <begin position="1"/>
        <end position="22"/>
    </location>
</feature>
<feature type="compositionally biased region" description="Polar residues" evidence="8">
    <location>
        <begin position="237"/>
        <end position="258"/>
    </location>
</feature>
<dbReference type="Gene3D" id="4.10.410.20">
    <property type="match status" value="2"/>
</dbReference>
<feature type="region of interest" description="Disordered" evidence="8">
    <location>
        <begin position="104"/>
        <end position="459"/>
    </location>
</feature>
<feature type="region of interest" description="Disordered" evidence="8">
    <location>
        <begin position="671"/>
        <end position="694"/>
    </location>
</feature>
<evidence type="ECO:0000256" key="1">
    <source>
        <dbReference type="ARBA" id="ARBA00004613"/>
    </source>
</evidence>
<proteinExistence type="predicted"/>
<dbReference type="AlphaFoldDB" id="A0A6P3WCB7"/>
<evidence type="ECO:0000256" key="4">
    <source>
        <dbReference type="ARBA" id="ARBA00022737"/>
    </source>
</evidence>
<evidence type="ECO:0000256" key="3">
    <source>
        <dbReference type="ARBA" id="ARBA00022729"/>
    </source>
</evidence>
<keyword evidence="6" id="KW-0325">Glycoprotein</keyword>
<dbReference type="InterPro" id="IPR018487">
    <property type="entry name" value="Hemopexin-like_repeat"/>
</dbReference>
<dbReference type="SUPFAM" id="SSF50923">
    <property type="entry name" value="Hemopexin-like domain"/>
    <property type="match status" value="1"/>
</dbReference>
<dbReference type="GO" id="GO:0005044">
    <property type="term" value="F:scavenger receptor activity"/>
    <property type="evidence" value="ECO:0007669"/>
    <property type="project" value="InterPro"/>
</dbReference>
<evidence type="ECO:0000256" key="7">
    <source>
        <dbReference type="PROSITE-ProRule" id="PRU01011"/>
    </source>
</evidence>
<dbReference type="PANTHER" id="PTHR22917">
    <property type="entry name" value="HEMOPEXIN DOMAIN-CONTAINING PROTEIN"/>
    <property type="match status" value="1"/>
</dbReference>
<feature type="domain" description="SMB" evidence="10">
    <location>
        <begin position="23"/>
        <end position="62"/>
    </location>
</feature>
<dbReference type="Pfam" id="PF01033">
    <property type="entry name" value="Somatomedin_B"/>
    <property type="match status" value="2"/>
</dbReference>
<dbReference type="InterPro" id="IPR018486">
    <property type="entry name" value="Hemopexin_CS"/>
</dbReference>